<accession>A0ABT3HVH4</accession>
<organism evidence="1 2">
    <name type="scientific">Chryseobacterium kimseyorum</name>
    <dbReference type="NCBI Taxonomy" id="2984028"/>
    <lineage>
        <taxon>Bacteria</taxon>
        <taxon>Pseudomonadati</taxon>
        <taxon>Bacteroidota</taxon>
        <taxon>Flavobacteriia</taxon>
        <taxon>Flavobacteriales</taxon>
        <taxon>Weeksellaceae</taxon>
        <taxon>Chryseobacterium group</taxon>
        <taxon>Chryseobacterium</taxon>
    </lineage>
</organism>
<protein>
    <submittedName>
        <fullName evidence="1">Uncharacterized protein</fullName>
    </submittedName>
</protein>
<reference evidence="1" key="1">
    <citation type="submission" date="2022-10" db="EMBL/GenBank/DDBJ databases">
        <title>Chryseobacterium babae sp. nov. isolated from the gut of the beetle Oryctes rhinoceros, and Chryseobacterium kimseyorum sp. nov., isolated from a stick insect rearing cage.</title>
        <authorList>
            <person name="Shelomi M."/>
            <person name="Han C.-J."/>
            <person name="Chen W.-M."/>
            <person name="Chen H.-K."/>
            <person name="Liaw S.-J."/>
            <person name="Muhle E."/>
            <person name="Clermont D."/>
        </authorList>
    </citation>
    <scope>NUCLEOTIDE SEQUENCE</scope>
    <source>
        <strain evidence="1">09-1422</strain>
    </source>
</reference>
<evidence type="ECO:0000313" key="2">
    <source>
        <dbReference type="Proteomes" id="UP001163731"/>
    </source>
</evidence>
<name>A0ABT3HVH4_9FLAO</name>
<dbReference type="RefSeq" id="WP_264749025.1">
    <property type="nucleotide sequence ID" value="NZ_JAPDHW010000002.1"/>
</dbReference>
<comment type="caution">
    <text evidence="1">The sequence shown here is derived from an EMBL/GenBank/DDBJ whole genome shotgun (WGS) entry which is preliminary data.</text>
</comment>
<gene>
    <name evidence="1" type="ORF">OMO38_04515</name>
</gene>
<dbReference type="EMBL" id="JAPDHW010000002">
    <property type="protein sequence ID" value="MCW3167786.1"/>
    <property type="molecule type" value="Genomic_DNA"/>
</dbReference>
<sequence length="61" mass="7141">MTDINKNNIVTVVIIDEYQDSKFSNCLYDSQYIKETESRRVTPSVSLGIIIFLWEVIRITK</sequence>
<evidence type="ECO:0000313" key="1">
    <source>
        <dbReference type="EMBL" id="MCW3167786.1"/>
    </source>
</evidence>
<proteinExistence type="predicted"/>
<dbReference type="Proteomes" id="UP001163731">
    <property type="component" value="Unassembled WGS sequence"/>
</dbReference>
<keyword evidence="2" id="KW-1185">Reference proteome</keyword>